<gene>
    <name evidence="2" type="ORF">H8698_01980</name>
</gene>
<proteinExistence type="predicted"/>
<dbReference type="InterPro" id="IPR008979">
    <property type="entry name" value="Galactose-bd-like_sf"/>
</dbReference>
<sequence length="917" mass="98540">MKKFFSLFLTFAMMLSMSILAVAEEPVNVALGKNITPDGEYTNAGAYNNMTDGDVNTMGALIGGDPAVEFSLTMDLEKVYSISRIELVARAGDSAAYDLDAVTVSGVTEAGALEEICTTPPRWENKITGGQVWGYDLPQTKNYRYLKLSGASIAAFACAEWRAFGTEASTEPPVTEATNVAQGKQLTPDADYTLIDSLDKLIDGDISTRGGIKQTPGVDYEYGMTIDLEKTYSISRVELVCHEWGTNWNMYAITVSGVTESGDVEEICISPAHWTGEITAGTVWGFDLPAVKNYRKLRLSGVCLGAVSDLFFAEFRAFGTEPSTEPPVTEVTNVSQGKVATVAGEYQNHGCTIDRMTDGDTNTFAAIASLTADPFEFNAVLDLEKLYSVSKIEVTARAAASGFAASDLSNMAISGGKTLDSMEPICNTPGSWEVNAMKAGETWTFELPKEKNYQFISISGSVDDVYMFACAEFSVFGKEPSTEPPIEEDSNVALNKDMSWEGDLDFLSNLEAFGPAKMVDGDTATFTAFGGKEGGTPYELRVDLGDYYDVSKIELEARAKIDTGWELGGVTISGSTTKVPAAQMTALTTVPGGIDAIEDGEIIQYTPETPQRFRYITLSGTTPGNYMFACAELRVFGKKANVPEATDVNIAAGKPVTYTEGLKFYNEENGGGFEAKNINDGNEATAALAFAPASGTYFYKIDLLNFYDISALELPSRTEVQGWSAYDLGNITLLGSVANLPVAQMETISATPAANEGGVPEGTTWRYELPAAKKYRYIAIQITGPADYPSYIKEIRVLSKAETDFGQWNITEKESGTTAETIEAGKTYSASVSITNYARLETSDFVMILAGYDADGFMTAVRCAKTPVPDVGTSGPLSAEITLPTGTVRFSAVLVDGFNNAMMVVDSKDLFAAEGAE</sequence>
<evidence type="ECO:0000313" key="3">
    <source>
        <dbReference type="Proteomes" id="UP000611762"/>
    </source>
</evidence>
<organism evidence="2 3">
    <name type="scientific">Congzhengia minquanensis</name>
    <dbReference type="NCBI Taxonomy" id="2763657"/>
    <lineage>
        <taxon>Bacteria</taxon>
        <taxon>Bacillati</taxon>
        <taxon>Bacillota</taxon>
        <taxon>Clostridia</taxon>
        <taxon>Eubacteriales</taxon>
        <taxon>Oscillospiraceae</taxon>
        <taxon>Congzhengia</taxon>
    </lineage>
</organism>
<dbReference type="PANTHER" id="PTHR45713">
    <property type="entry name" value="FTP DOMAIN-CONTAINING PROTEIN"/>
    <property type="match status" value="1"/>
</dbReference>
<dbReference type="InterPro" id="IPR051941">
    <property type="entry name" value="BG_Antigen-Binding_Lectin"/>
</dbReference>
<keyword evidence="3" id="KW-1185">Reference proteome</keyword>
<dbReference type="SUPFAM" id="SSF49785">
    <property type="entry name" value="Galactose-binding domain-like"/>
    <property type="match status" value="5"/>
</dbReference>
<accession>A0A926DKI6</accession>
<dbReference type="Gene3D" id="2.60.120.260">
    <property type="entry name" value="Galactose-binding domain-like"/>
    <property type="match status" value="5"/>
</dbReference>
<dbReference type="RefSeq" id="WP_249310953.1">
    <property type="nucleotide sequence ID" value="NZ_JACRSU010000001.1"/>
</dbReference>
<feature type="chain" id="PRO_5037870566" evidence="1">
    <location>
        <begin position="24"/>
        <end position="917"/>
    </location>
</feature>
<name>A0A926DKI6_9FIRM</name>
<evidence type="ECO:0000313" key="2">
    <source>
        <dbReference type="EMBL" id="MBC8539743.1"/>
    </source>
</evidence>
<dbReference type="Proteomes" id="UP000611762">
    <property type="component" value="Unassembled WGS sequence"/>
</dbReference>
<dbReference type="AlphaFoldDB" id="A0A926DKI6"/>
<comment type="caution">
    <text evidence="2">The sequence shown here is derived from an EMBL/GenBank/DDBJ whole genome shotgun (WGS) entry which is preliminary data.</text>
</comment>
<keyword evidence="1" id="KW-0732">Signal</keyword>
<reference evidence="2" key="1">
    <citation type="submission" date="2020-08" db="EMBL/GenBank/DDBJ databases">
        <title>Genome public.</title>
        <authorList>
            <person name="Liu C."/>
            <person name="Sun Q."/>
        </authorList>
    </citation>
    <scope>NUCLEOTIDE SEQUENCE</scope>
    <source>
        <strain evidence="2">H8</strain>
    </source>
</reference>
<dbReference type="PANTHER" id="PTHR45713:SF6">
    <property type="entry name" value="F5_8 TYPE C DOMAIN-CONTAINING PROTEIN"/>
    <property type="match status" value="1"/>
</dbReference>
<evidence type="ECO:0000256" key="1">
    <source>
        <dbReference type="SAM" id="SignalP"/>
    </source>
</evidence>
<protein>
    <submittedName>
        <fullName evidence="2">Uncharacterized protein</fullName>
    </submittedName>
</protein>
<feature type="signal peptide" evidence="1">
    <location>
        <begin position="1"/>
        <end position="23"/>
    </location>
</feature>
<dbReference type="EMBL" id="JACRSU010000001">
    <property type="protein sequence ID" value="MBC8539743.1"/>
    <property type="molecule type" value="Genomic_DNA"/>
</dbReference>